<feature type="transmembrane region" description="Helical" evidence="1">
    <location>
        <begin position="414"/>
        <end position="435"/>
    </location>
</feature>
<keyword evidence="1" id="KW-1133">Transmembrane helix</keyword>
<dbReference type="InterPro" id="IPR019422">
    <property type="entry name" value="7TM_GPCR_serpentine_rcpt_Srh"/>
</dbReference>
<dbReference type="RefSeq" id="XP_045096339.1">
    <property type="nucleotide sequence ID" value="XM_045237092.1"/>
</dbReference>
<evidence type="ECO:0000256" key="1">
    <source>
        <dbReference type="SAM" id="Phobius"/>
    </source>
</evidence>
<dbReference type="PANTHER" id="PTHR22941:SF2">
    <property type="entry name" value="SERPENTINE RECEPTOR, CLASS H-RELATED"/>
    <property type="match status" value="1"/>
</dbReference>
<dbReference type="KEGG" id="cbr:CBG_17927"/>
<protein>
    <submittedName>
        <fullName evidence="2">Protein CBG17927</fullName>
    </submittedName>
</protein>
<dbReference type="PANTHER" id="PTHR22941">
    <property type="entry name" value="SERPENTINE RECEPTOR"/>
    <property type="match status" value="1"/>
</dbReference>
<dbReference type="WormBase" id="CBG17927">
    <property type="protein sequence ID" value="CBP47661"/>
    <property type="gene ID" value="WBGene00037433"/>
</dbReference>
<dbReference type="Pfam" id="PF10318">
    <property type="entry name" value="7TM_GPCR_Srh"/>
    <property type="match status" value="2"/>
</dbReference>
<feature type="transmembrane region" description="Helical" evidence="1">
    <location>
        <begin position="196"/>
        <end position="213"/>
    </location>
</feature>
<dbReference type="CTD" id="8589730"/>
<feature type="transmembrane region" description="Helical" evidence="1">
    <location>
        <begin position="447"/>
        <end position="480"/>
    </location>
</feature>
<name>A8XS44_CAEBR</name>
<evidence type="ECO:0000313" key="4">
    <source>
        <dbReference type="WormBase" id="CBG17927"/>
    </source>
</evidence>
<evidence type="ECO:0000313" key="2">
    <source>
        <dbReference type="EMBL" id="CAP35463.2"/>
    </source>
</evidence>
<keyword evidence="1" id="KW-0472">Membrane</keyword>
<proteinExistence type="predicted"/>
<dbReference type="Proteomes" id="UP000008549">
    <property type="component" value="Unassembled WGS sequence"/>
</dbReference>
<dbReference type="HOGENOM" id="CLU_529180_0_0_1"/>
<organism evidence="2 3">
    <name type="scientific">Caenorhabditis briggsae</name>
    <dbReference type="NCBI Taxonomy" id="6238"/>
    <lineage>
        <taxon>Eukaryota</taxon>
        <taxon>Metazoa</taxon>
        <taxon>Ecdysozoa</taxon>
        <taxon>Nematoda</taxon>
        <taxon>Chromadorea</taxon>
        <taxon>Rhabditida</taxon>
        <taxon>Rhabditina</taxon>
        <taxon>Rhabditomorpha</taxon>
        <taxon>Rhabditoidea</taxon>
        <taxon>Rhabditidae</taxon>
        <taxon>Peloderinae</taxon>
        <taxon>Caenorhabditis</taxon>
    </lineage>
</organism>
<reference evidence="2 3" key="1">
    <citation type="journal article" date="2003" name="PLoS Biol.">
        <title>The genome sequence of Caenorhabditis briggsae: a platform for comparative genomics.</title>
        <authorList>
            <person name="Stein L.D."/>
            <person name="Bao Z."/>
            <person name="Blasiar D."/>
            <person name="Blumenthal T."/>
            <person name="Brent M.R."/>
            <person name="Chen N."/>
            <person name="Chinwalla A."/>
            <person name="Clarke L."/>
            <person name="Clee C."/>
            <person name="Coghlan A."/>
            <person name="Coulson A."/>
            <person name="D'Eustachio P."/>
            <person name="Fitch D.H."/>
            <person name="Fulton L.A."/>
            <person name="Fulton R.E."/>
            <person name="Griffiths-Jones S."/>
            <person name="Harris T.W."/>
            <person name="Hillier L.W."/>
            <person name="Kamath R."/>
            <person name="Kuwabara P.E."/>
            <person name="Mardis E.R."/>
            <person name="Marra M.A."/>
            <person name="Miner T.L."/>
            <person name="Minx P."/>
            <person name="Mullikin J.C."/>
            <person name="Plumb R.W."/>
            <person name="Rogers J."/>
            <person name="Schein J.E."/>
            <person name="Sohrmann M."/>
            <person name="Spieth J."/>
            <person name="Stajich J.E."/>
            <person name="Wei C."/>
            <person name="Willey D."/>
            <person name="Wilson R.K."/>
            <person name="Durbin R."/>
            <person name="Waterston R.H."/>
        </authorList>
    </citation>
    <scope>NUCLEOTIDE SEQUENCE [LARGE SCALE GENOMIC DNA]</scope>
    <source>
        <strain evidence="2 3">AF16</strain>
    </source>
</reference>
<dbReference type="AlphaFoldDB" id="A8XS44"/>
<dbReference type="EMBL" id="HE601413">
    <property type="protein sequence ID" value="CAP35463.2"/>
    <property type="molecule type" value="Genomic_DNA"/>
</dbReference>
<keyword evidence="1" id="KW-0812">Transmembrane</keyword>
<feature type="transmembrane region" description="Helical" evidence="1">
    <location>
        <begin position="116"/>
        <end position="134"/>
    </location>
</feature>
<reference evidence="2 3" key="2">
    <citation type="journal article" date="2011" name="PLoS Genet.">
        <title>Caenorhabditis briggsae recombinant inbred line genotypes reveal inter-strain incompatibility and the evolution of recombination.</title>
        <authorList>
            <person name="Ross J.A."/>
            <person name="Koboldt D.C."/>
            <person name="Staisch J.E."/>
            <person name="Chamberlin H.M."/>
            <person name="Gupta B.P."/>
            <person name="Miller R.D."/>
            <person name="Baird S.E."/>
            <person name="Haag E.S."/>
        </authorList>
    </citation>
    <scope>NUCLEOTIDE SEQUENCE [LARGE SCALE GENOMIC DNA]</scope>
    <source>
        <strain evidence="2 3">AF16</strain>
    </source>
</reference>
<dbReference type="eggNOG" id="ENOG502TJM5">
    <property type="taxonomic scope" value="Eukaryota"/>
</dbReference>
<sequence>MSGVPVVRQIENNEPSTSRIELLAVQQEIILVQARNLESEIQKTHEKDILKELLEINSHFEQLTTASNEICNQCLVNNGYPEIQYGVLGSVGTGISTMKTAKEDFERKKEDLRKKIISLIFGIFGKAVIILATPKKMRKSKWAVLNCHVANVFLGCVASVLVRPLIHFPSTAFFATGLFLQIGIPFRFSIILGQTSYPMIFGLFGIAVIILATPKEMRKSKWAVLNCHVASVFLGFVASVLVRPLIHFPSTAIFATGLFLQIGIPFRFSIILGQTSYPIYEISLVMLFENQYAQICDNPKRIMGSKLRFLFFTTHYLFFMILFLLHLSIPVDNISAKLEILENFPCPEPNFFLDQTHVMTVNLSRQAKMSAAQSIYLFALAFSFTVSSAICLLQKNSVTSENTRNLQKRFLLALIVQVSVPFLILFLPFLIYWILMAFGISFHGNFLFFIVQGTISAISSFLFISVALHGVVSSILLIFLHKPYRNFTMRIFWRNKKVRRIVEIRRRGSFLPDVN</sequence>
<dbReference type="GeneID" id="8589730"/>
<accession>A8XS44</accession>
<feature type="transmembrane region" description="Helical" evidence="1">
    <location>
        <begin position="309"/>
        <end position="329"/>
    </location>
</feature>
<gene>
    <name evidence="2 4" type="ORF">CBG17927</name>
    <name evidence="2" type="ORF">CBG_17927</name>
</gene>
<dbReference type="InParanoid" id="A8XS44"/>
<keyword evidence="3" id="KW-1185">Reference proteome</keyword>
<dbReference type="InterPro" id="IPR053220">
    <property type="entry name" value="Nematode_rcpt-like_serp_H"/>
</dbReference>
<feature type="transmembrane region" description="Helical" evidence="1">
    <location>
        <begin position="225"/>
        <end position="246"/>
    </location>
</feature>
<evidence type="ECO:0000313" key="3">
    <source>
        <dbReference type="Proteomes" id="UP000008549"/>
    </source>
</evidence>
<feature type="transmembrane region" description="Helical" evidence="1">
    <location>
        <begin position="375"/>
        <end position="393"/>
    </location>
</feature>